<dbReference type="InterPro" id="IPR000836">
    <property type="entry name" value="PRTase_dom"/>
</dbReference>
<dbReference type="CDD" id="cd06223">
    <property type="entry name" value="PRTases_typeI"/>
    <property type="match status" value="1"/>
</dbReference>
<comment type="caution">
    <text evidence="2">The sequence shown here is derived from an EMBL/GenBank/DDBJ whole genome shotgun (WGS) entry which is preliminary data.</text>
</comment>
<dbReference type="Gene3D" id="3.30.1310.20">
    <property type="entry name" value="PRTase-like"/>
    <property type="match status" value="1"/>
</dbReference>
<reference evidence="2" key="1">
    <citation type="submission" date="2021-11" db="EMBL/GenBank/DDBJ databases">
        <title>Streptomyces corallinus and Kineosporia corallina sp. nov., two new coral-derived marine actinobacteria.</title>
        <authorList>
            <person name="Buangrab K."/>
            <person name="Sutthacheep M."/>
            <person name="Yeemin T."/>
            <person name="Harunari E."/>
            <person name="Igarashi Y."/>
            <person name="Sripreechasak P."/>
            <person name="Kanchanasin P."/>
            <person name="Tanasupawat S."/>
            <person name="Phongsopitanun W."/>
        </authorList>
    </citation>
    <scope>NUCLEOTIDE SEQUENCE</scope>
    <source>
        <strain evidence="2">JCM 31032</strain>
    </source>
</reference>
<accession>A0A9X1NB85</accession>
<feature type="domain" description="Phosphoribosyltransferase" evidence="1">
    <location>
        <begin position="46"/>
        <end position="196"/>
    </location>
</feature>
<gene>
    <name evidence="2" type="ORF">LR394_12725</name>
</gene>
<sequence length="237" mass="25701">MIVFADRDEAGHELGKYLIGRLGFLVPDAPGEPEGGKFGRRTERTHGTHRPLVLALPRGGVPVATHVAAALDGELDLVVARKIAAPSRPEYGIGALAEDGPPVFDGKALQYLGLSEDDLSGAVERERAEVRRRVERYRHGRDAAPAQGRMVIVVDDGLATGVTAKATLRWLHDHQPAYLVMAAPVCSSQARLSLTGDVDAMVCLQEPEAFAAVGDWYQDFRQLSDEDVDEALRRFLG</sequence>
<dbReference type="SUPFAM" id="SSF53271">
    <property type="entry name" value="PRTase-like"/>
    <property type="match status" value="1"/>
</dbReference>
<dbReference type="AlphaFoldDB" id="A0A9X1NB85"/>
<dbReference type="EMBL" id="JAJOMB010000005">
    <property type="protein sequence ID" value="MCD5311767.1"/>
    <property type="molecule type" value="Genomic_DNA"/>
</dbReference>
<organism evidence="2 3">
    <name type="scientific">Kineosporia babensis</name>
    <dbReference type="NCBI Taxonomy" id="499548"/>
    <lineage>
        <taxon>Bacteria</taxon>
        <taxon>Bacillati</taxon>
        <taxon>Actinomycetota</taxon>
        <taxon>Actinomycetes</taxon>
        <taxon>Kineosporiales</taxon>
        <taxon>Kineosporiaceae</taxon>
        <taxon>Kineosporia</taxon>
    </lineage>
</organism>
<keyword evidence="3" id="KW-1185">Reference proteome</keyword>
<evidence type="ECO:0000259" key="1">
    <source>
        <dbReference type="Pfam" id="PF00156"/>
    </source>
</evidence>
<evidence type="ECO:0000313" key="2">
    <source>
        <dbReference type="EMBL" id="MCD5311767.1"/>
    </source>
</evidence>
<dbReference type="Pfam" id="PF00156">
    <property type="entry name" value="Pribosyltran"/>
    <property type="match status" value="1"/>
</dbReference>
<evidence type="ECO:0000313" key="3">
    <source>
        <dbReference type="Proteomes" id="UP001138997"/>
    </source>
</evidence>
<dbReference type="InterPro" id="IPR029057">
    <property type="entry name" value="PRTase-like"/>
</dbReference>
<dbReference type="RefSeq" id="WP_231441293.1">
    <property type="nucleotide sequence ID" value="NZ_JAJOMB010000005.1"/>
</dbReference>
<name>A0A9X1NB85_9ACTN</name>
<dbReference type="Gene3D" id="3.40.50.2020">
    <property type="match status" value="1"/>
</dbReference>
<protein>
    <recommendedName>
        <fullName evidence="1">Phosphoribosyltransferase domain-containing protein</fullName>
    </recommendedName>
</protein>
<proteinExistence type="predicted"/>
<dbReference type="Proteomes" id="UP001138997">
    <property type="component" value="Unassembled WGS sequence"/>
</dbReference>